<dbReference type="Pfam" id="PF01882">
    <property type="entry name" value="DUF58"/>
    <property type="match status" value="1"/>
</dbReference>
<name>A0A0S1XE76_THEBA</name>
<dbReference type="Proteomes" id="UP000066042">
    <property type="component" value="Chromosome"/>
</dbReference>
<reference evidence="3 4" key="1">
    <citation type="journal article" date="2016" name="Genome Announc.">
        <title>Complete genome sequence of the hyperthermophilic and piezophilic archaeon Thermococcus barophilus Ch5, capable of growth at the expense of hydrogenogenesis from carbon monoxide and formate.</title>
        <authorList>
            <person name="Oger P."/>
            <person name="Sokolova T.G."/>
            <person name="Kozhevnikova D.A."/>
            <person name="Taranov E.A."/>
            <person name="Vannier P."/>
            <person name="Lee H.S."/>
            <person name="Kwon K.K."/>
            <person name="Kang S.G."/>
            <person name="Lee J.H."/>
            <person name="Bonch-Osmolovskaya E.A."/>
            <person name="Lebedinsky A.V."/>
        </authorList>
    </citation>
    <scope>NUCLEOTIDE SEQUENCE [LARGE SCALE GENOMIC DNA]</scope>
    <source>
        <strain evidence="4">Ch5</strain>
    </source>
</reference>
<sequence length="412" mass="47395">MERKFQPTGKAEQLLLALWLSVMVAFFMLRWDMIYLTLPMLWLFFVAMTFFKPRLDVEIKRILPHDRILEGSEIEIRLKIKANERIPSLKIADDLPKGLELVEGKNEFLLSFTRGEEKEVSYKVKVKRGIHEFNFIKLSYQDPFGFFKIEKIIDLYDELIGVPIVEDVVTPYSTKGTKVTVGPLPSPRIGEGVEFHAIREYQPGDPLKIINWKATAKTGKIMSNEYESERKVDVILIVDATYKGESTFDHLIRAAASFMLDCLNSGTSFGLLLAEDVPLWIRVDYGKRHFFKCIDFLSMAKPDKNNMIAYQVEHLVRSRFPARAQILYFSPLITEEGREALKVLYRYGYKVVVISPDPYSALKPKSVEEALALKILQLKRKAHLRKLAAYGIIIDWDVNKPLKTAIAEVVKI</sequence>
<feature type="transmembrane region" description="Helical" evidence="1">
    <location>
        <begin position="12"/>
        <end position="28"/>
    </location>
</feature>
<gene>
    <name evidence="3" type="ORF">TBCH5v1_2223</name>
</gene>
<dbReference type="EMBL" id="CP013050">
    <property type="protein sequence ID" value="ALM76122.1"/>
    <property type="molecule type" value="Genomic_DNA"/>
</dbReference>
<keyword evidence="1" id="KW-0472">Membrane</keyword>
<accession>A0A0S1XE76</accession>
<protein>
    <recommendedName>
        <fullName evidence="2">DUF58 domain-containing protein</fullName>
    </recommendedName>
</protein>
<evidence type="ECO:0000313" key="3">
    <source>
        <dbReference type="EMBL" id="ALM76122.1"/>
    </source>
</evidence>
<dbReference type="STRING" id="55802.TBCH5v1_2223"/>
<dbReference type="PANTHER" id="PTHR33608:SF6">
    <property type="entry name" value="BLL2464 PROTEIN"/>
    <property type="match status" value="1"/>
</dbReference>
<keyword evidence="1" id="KW-0812">Transmembrane</keyword>
<dbReference type="PATRIC" id="fig|55802.8.peg.2205"/>
<evidence type="ECO:0000256" key="1">
    <source>
        <dbReference type="SAM" id="Phobius"/>
    </source>
</evidence>
<dbReference type="PANTHER" id="PTHR33608">
    <property type="entry name" value="BLL2464 PROTEIN"/>
    <property type="match status" value="1"/>
</dbReference>
<dbReference type="RefSeq" id="WP_056934568.1">
    <property type="nucleotide sequence ID" value="NZ_CP013050.1"/>
</dbReference>
<organism evidence="3 4">
    <name type="scientific">Thermococcus barophilus</name>
    <dbReference type="NCBI Taxonomy" id="55802"/>
    <lineage>
        <taxon>Archaea</taxon>
        <taxon>Methanobacteriati</taxon>
        <taxon>Methanobacteriota</taxon>
        <taxon>Thermococci</taxon>
        <taxon>Thermococcales</taxon>
        <taxon>Thermococcaceae</taxon>
        <taxon>Thermococcus</taxon>
    </lineage>
</organism>
<dbReference type="GeneID" id="26137444"/>
<evidence type="ECO:0000259" key="2">
    <source>
        <dbReference type="Pfam" id="PF01882"/>
    </source>
</evidence>
<keyword evidence="1" id="KW-1133">Transmembrane helix</keyword>
<feature type="domain" description="DUF58" evidence="2">
    <location>
        <begin position="198"/>
        <end position="344"/>
    </location>
</feature>
<evidence type="ECO:0000313" key="4">
    <source>
        <dbReference type="Proteomes" id="UP000066042"/>
    </source>
</evidence>
<dbReference type="InterPro" id="IPR002881">
    <property type="entry name" value="DUF58"/>
</dbReference>
<proteinExistence type="predicted"/>
<dbReference type="AlphaFoldDB" id="A0A0S1XE76"/>